<dbReference type="InterPro" id="IPR044926">
    <property type="entry name" value="RGS_subdomain_2"/>
</dbReference>
<reference evidence="1 2" key="1">
    <citation type="journal article" date="2013" name="Curr. Biol.">
        <title>The Genome of the Foraminiferan Reticulomyxa filosa.</title>
        <authorList>
            <person name="Glockner G."/>
            <person name="Hulsmann N."/>
            <person name="Schleicher M."/>
            <person name="Noegel A.A."/>
            <person name="Eichinger L."/>
            <person name="Gallinger C."/>
            <person name="Pawlowski J."/>
            <person name="Sierra R."/>
            <person name="Euteneuer U."/>
            <person name="Pillet L."/>
            <person name="Moustafa A."/>
            <person name="Platzer M."/>
            <person name="Groth M."/>
            <person name="Szafranski K."/>
            <person name="Schliwa M."/>
        </authorList>
    </citation>
    <scope>NUCLEOTIDE SEQUENCE [LARGE SCALE GENOMIC DNA]</scope>
</reference>
<dbReference type="Gene3D" id="1.10.167.10">
    <property type="entry name" value="Regulator of G-protein Signalling 4, domain 2"/>
    <property type="match status" value="1"/>
</dbReference>
<dbReference type="Proteomes" id="UP000023152">
    <property type="component" value="Unassembled WGS sequence"/>
</dbReference>
<dbReference type="EMBL" id="ASPP01028930">
    <property type="protein sequence ID" value="ETO04800.1"/>
    <property type="molecule type" value="Genomic_DNA"/>
</dbReference>
<proteinExistence type="predicted"/>
<sequence>MCVFYYLATNQKKHTHTHTYQFDHKSSLADNFGYNDKRISTTKGLLDFNSFEYSVLCILYCCLAVETVLKDPELSDALFKFMQRTHCEENLEFTQGFFF</sequence>
<gene>
    <name evidence="1" type="ORF">RFI_32597</name>
</gene>
<keyword evidence="2" id="KW-1185">Reference proteome</keyword>
<evidence type="ECO:0000313" key="1">
    <source>
        <dbReference type="EMBL" id="ETO04800.1"/>
    </source>
</evidence>
<name>X6LVR1_RETFI</name>
<dbReference type="AlphaFoldDB" id="X6LVR1"/>
<organism evidence="1 2">
    <name type="scientific">Reticulomyxa filosa</name>
    <dbReference type="NCBI Taxonomy" id="46433"/>
    <lineage>
        <taxon>Eukaryota</taxon>
        <taxon>Sar</taxon>
        <taxon>Rhizaria</taxon>
        <taxon>Retaria</taxon>
        <taxon>Foraminifera</taxon>
        <taxon>Monothalamids</taxon>
        <taxon>Reticulomyxidae</taxon>
        <taxon>Reticulomyxa</taxon>
    </lineage>
</organism>
<evidence type="ECO:0000313" key="2">
    <source>
        <dbReference type="Proteomes" id="UP000023152"/>
    </source>
</evidence>
<comment type="caution">
    <text evidence="1">The sequence shown here is derived from an EMBL/GenBank/DDBJ whole genome shotgun (WGS) entry which is preliminary data.</text>
</comment>
<protein>
    <submittedName>
        <fullName evidence="1">Uncharacterized protein</fullName>
    </submittedName>
</protein>
<accession>X6LVR1</accession>